<organism evidence="1 2">
    <name type="scientific">Stephania cephalantha</name>
    <dbReference type="NCBI Taxonomy" id="152367"/>
    <lineage>
        <taxon>Eukaryota</taxon>
        <taxon>Viridiplantae</taxon>
        <taxon>Streptophyta</taxon>
        <taxon>Embryophyta</taxon>
        <taxon>Tracheophyta</taxon>
        <taxon>Spermatophyta</taxon>
        <taxon>Magnoliopsida</taxon>
        <taxon>Ranunculales</taxon>
        <taxon>Menispermaceae</taxon>
        <taxon>Menispermoideae</taxon>
        <taxon>Cissampelideae</taxon>
        <taxon>Stephania</taxon>
    </lineage>
</organism>
<gene>
    <name evidence="1" type="ORF">Scep_027469</name>
</gene>
<dbReference type="Proteomes" id="UP001419268">
    <property type="component" value="Unassembled WGS sequence"/>
</dbReference>
<protein>
    <submittedName>
        <fullName evidence="1">Uncharacterized protein</fullName>
    </submittedName>
</protein>
<keyword evidence="2" id="KW-1185">Reference proteome</keyword>
<sequence>MMDEIPKWGENIVRKAKHCCISTKMEIWGQFKRYHIARMKLVSSDVQAKQI</sequence>
<proteinExistence type="predicted"/>
<name>A0AAP0EBF9_9MAGN</name>
<evidence type="ECO:0000313" key="1">
    <source>
        <dbReference type="EMBL" id="KAK9088387.1"/>
    </source>
</evidence>
<dbReference type="EMBL" id="JBBNAG010000012">
    <property type="protein sequence ID" value="KAK9088387.1"/>
    <property type="molecule type" value="Genomic_DNA"/>
</dbReference>
<evidence type="ECO:0000313" key="2">
    <source>
        <dbReference type="Proteomes" id="UP001419268"/>
    </source>
</evidence>
<reference evidence="1 2" key="1">
    <citation type="submission" date="2024-01" db="EMBL/GenBank/DDBJ databases">
        <title>Genome assemblies of Stephania.</title>
        <authorList>
            <person name="Yang L."/>
        </authorList>
    </citation>
    <scope>NUCLEOTIDE SEQUENCE [LARGE SCALE GENOMIC DNA]</scope>
    <source>
        <strain evidence="1">JXDWG</strain>
        <tissue evidence="1">Leaf</tissue>
    </source>
</reference>
<accession>A0AAP0EBF9</accession>
<comment type="caution">
    <text evidence="1">The sequence shown here is derived from an EMBL/GenBank/DDBJ whole genome shotgun (WGS) entry which is preliminary data.</text>
</comment>
<dbReference type="AlphaFoldDB" id="A0AAP0EBF9"/>